<feature type="region of interest" description="Disordered" evidence="7">
    <location>
        <begin position="545"/>
        <end position="666"/>
    </location>
</feature>
<dbReference type="PANTHER" id="PTHR11920">
    <property type="entry name" value="GUANYLYL CYCLASE"/>
    <property type="match status" value="1"/>
</dbReference>
<dbReference type="SMART" id="SM00044">
    <property type="entry name" value="CYCc"/>
    <property type="match status" value="1"/>
</dbReference>
<dbReference type="EMBL" id="BEGY01000055">
    <property type="protein sequence ID" value="GAX80675.1"/>
    <property type="molecule type" value="Genomic_DNA"/>
</dbReference>
<dbReference type="Gene3D" id="3.30.70.1230">
    <property type="entry name" value="Nucleotide cyclase"/>
    <property type="match status" value="1"/>
</dbReference>
<dbReference type="GO" id="GO:0000166">
    <property type="term" value="F:nucleotide binding"/>
    <property type="evidence" value="ECO:0007669"/>
    <property type="project" value="UniProtKB-KW"/>
</dbReference>
<keyword evidence="10" id="KW-1185">Reference proteome</keyword>
<keyword evidence="3" id="KW-0547">Nucleotide-binding</keyword>
<dbReference type="OrthoDB" id="548029at2759"/>
<dbReference type="Proteomes" id="UP000232323">
    <property type="component" value="Unassembled WGS sequence"/>
</dbReference>
<dbReference type="InterPro" id="IPR050401">
    <property type="entry name" value="Cyclic_nucleotide_synthase"/>
</dbReference>
<evidence type="ECO:0000256" key="4">
    <source>
        <dbReference type="ARBA" id="ARBA00022989"/>
    </source>
</evidence>
<dbReference type="GO" id="GO:0001653">
    <property type="term" value="F:peptide receptor activity"/>
    <property type="evidence" value="ECO:0007669"/>
    <property type="project" value="TreeGrafter"/>
</dbReference>
<keyword evidence="5" id="KW-0472">Membrane</keyword>
<feature type="region of interest" description="Disordered" evidence="7">
    <location>
        <begin position="832"/>
        <end position="860"/>
    </location>
</feature>
<dbReference type="SUPFAM" id="SSF55073">
    <property type="entry name" value="Nucleotide cyclase"/>
    <property type="match status" value="1"/>
</dbReference>
<dbReference type="CDD" id="cd07302">
    <property type="entry name" value="CHD"/>
    <property type="match status" value="1"/>
</dbReference>
<dbReference type="PROSITE" id="PS50125">
    <property type="entry name" value="GUANYLATE_CYCLASE_2"/>
    <property type="match status" value="1"/>
</dbReference>
<keyword evidence="6" id="KW-0456">Lyase</keyword>
<dbReference type="GO" id="GO:0004016">
    <property type="term" value="F:adenylate cyclase activity"/>
    <property type="evidence" value="ECO:0007669"/>
    <property type="project" value="TreeGrafter"/>
</dbReference>
<feature type="domain" description="Guanylate cyclase" evidence="8">
    <location>
        <begin position="11"/>
        <end position="152"/>
    </location>
</feature>
<keyword evidence="4" id="KW-1133">Transmembrane helix</keyword>
<keyword evidence="2" id="KW-0812">Transmembrane</keyword>
<evidence type="ECO:0000259" key="8">
    <source>
        <dbReference type="PROSITE" id="PS50125"/>
    </source>
</evidence>
<feature type="region of interest" description="Disordered" evidence="7">
    <location>
        <begin position="422"/>
        <end position="452"/>
    </location>
</feature>
<feature type="compositionally biased region" description="Low complexity" evidence="7">
    <location>
        <begin position="314"/>
        <end position="325"/>
    </location>
</feature>
<feature type="compositionally biased region" description="Polar residues" evidence="7">
    <location>
        <begin position="422"/>
        <end position="438"/>
    </location>
</feature>
<protein>
    <recommendedName>
        <fullName evidence="8">Guanylate cyclase domain-containing protein</fullName>
    </recommendedName>
</protein>
<sequence length="860" mass="90070">MDIAGTVYPIYIGFMDIAGFTAMCKAVSAEAILIFLNELFSMFDYLVEYHNIMKVETIGDCYIVAGGIMEIDSQGFYQMTDHSDPVDNASRVMAFAKDMLRCSKEVRMPHNNEVVDIRIGIHTGDCVTGLVGTKLPKFSIYGDTMNTASRMESTGTVGTIHISASTHKLLSQQSSDGSYSGCDQWLSSGGVEVKGKGVMETYVWKMPEGFLDQPLPEGALKSALSCGSPSGPQVTALLTARHDGVHVDALDVILHHSKAYHEDGSTASGRAEQMQGEAAVTTSTASGTSEQIQGEAAVTTSTASGTSEQIQGEAAVTTSTASGTSEQIRGEAAVTTSTASGTSEQIQGEAAVTTSTASGTSEQIQGDAAVTTVTTSTASDGNQPFGVIPCSNDASMLGLQEKELRIEVAHTAEGFSVRRNKVASSNHGDSPVQNSGTFINAPFSDISTTSNKRLGRDPSIVSFLTRAGPRALESSFVSNHGKGSYGEFARNRQYQSQASAAPQTVLHPSPVRDLQLQPGEAATTLALLDKLMMPSQSSLVMMQDNGRGLAAGGGRRGINPDHHDSGKLPPGGPHGSNPDHHDSGKLPPGGPHGSNPDHHDSGKLPPGGPHGSNPDHHDSRKLPLGGPHGSNPDHNSSKYHNHSSSWNASVAGSGASPDSHSHRASTPRKIKINSALLTMCQQSAASWAASSTCISASGSKAPASPPFSPARRAVAGRLSDEFSRHSAAAAAACSAAAIKYKKSEGGSMHNKATEVKRRAALDDEQGTRIAAAPLWRTLYSAGSHADARVIQESYLRSQHHSTGGDVHQGLIFSSTQLSGLHVTDSDAIIQIERPAQPPYPASLEDVGSCGEAGSLDTKEE</sequence>
<feature type="compositionally biased region" description="Low complexity" evidence="7">
    <location>
        <begin position="296"/>
        <end position="307"/>
    </location>
</feature>
<evidence type="ECO:0000313" key="10">
    <source>
        <dbReference type="Proteomes" id="UP000232323"/>
    </source>
</evidence>
<comment type="caution">
    <text evidence="9">The sequence shown here is derived from an EMBL/GenBank/DDBJ whole genome shotgun (WGS) entry which is preliminary data.</text>
</comment>
<dbReference type="Pfam" id="PF00211">
    <property type="entry name" value="Guanylate_cyc"/>
    <property type="match status" value="1"/>
</dbReference>
<dbReference type="GO" id="GO:0007168">
    <property type="term" value="P:receptor guanylyl cyclase signaling pathway"/>
    <property type="evidence" value="ECO:0007669"/>
    <property type="project" value="TreeGrafter"/>
</dbReference>
<name>A0A250XC57_9CHLO</name>
<feature type="compositionally biased region" description="Low complexity" evidence="7">
    <location>
        <begin position="278"/>
        <end position="289"/>
    </location>
</feature>
<feature type="region of interest" description="Disordered" evidence="7">
    <location>
        <begin position="261"/>
        <end position="347"/>
    </location>
</feature>
<dbReference type="PANTHER" id="PTHR11920:SF335">
    <property type="entry name" value="GUANYLATE CYCLASE"/>
    <property type="match status" value="1"/>
</dbReference>
<evidence type="ECO:0000256" key="6">
    <source>
        <dbReference type="ARBA" id="ARBA00023239"/>
    </source>
</evidence>
<dbReference type="InterPro" id="IPR029787">
    <property type="entry name" value="Nucleotide_cyclase"/>
</dbReference>
<evidence type="ECO:0000256" key="1">
    <source>
        <dbReference type="ARBA" id="ARBA00004370"/>
    </source>
</evidence>
<dbReference type="InterPro" id="IPR001054">
    <property type="entry name" value="A/G_cyclase"/>
</dbReference>
<dbReference type="GO" id="GO:0035556">
    <property type="term" value="P:intracellular signal transduction"/>
    <property type="evidence" value="ECO:0007669"/>
    <property type="project" value="InterPro"/>
</dbReference>
<dbReference type="AlphaFoldDB" id="A0A250XC57"/>
<organism evidence="9 10">
    <name type="scientific">Chlamydomonas eustigma</name>
    <dbReference type="NCBI Taxonomy" id="1157962"/>
    <lineage>
        <taxon>Eukaryota</taxon>
        <taxon>Viridiplantae</taxon>
        <taxon>Chlorophyta</taxon>
        <taxon>core chlorophytes</taxon>
        <taxon>Chlorophyceae</taxon>
        <taxon>CS clade</taxon>
        <taxon>Chlamydomonadales</taxon>
        <taxon>Chlamydomonadaceae</taxon>
        <taxon>Chlamydomonas</taxon>
    </lineage>
</organism>
<feature type="compositionally biased region" description="Low complexity" evidence="7">
    <location>
        <begin position="332"/>
        <end position="343"/>
    </location>
</feature>
<dbReference type="GO" id="GO:0004383">
    <property type="term" value="F:guanylate cyclase activity"/>
    <property type="evidence" value="ECO:0007669"/>
    <property type="project" value="TreeGrafter"/>
</dbReference>
<gene>
    <name evidence="9" type="ORF">CEUSTIGMA_g8110.t1</name>
</gene>
<dbReference type="GO" id="GO:0005886">
    <property type="term" value="C:plasma membrane"/>
    <property type="evidence" value="ECO:0007669"/>
    <property type="project" value="TreeGrafter"/>
</dbReference>
<proteinExistence type="predicted"/>
<evidence type="ECO:0000256" key="7">
    <source>
        <dbReference type="SAM" id="MobiDB-lite"/>
    </source>
</evidence>
<accession>A0A250XC57</accession>
<evidence type="ECO:0000256" key="2">
    <source>
        <dbReference type="ARBA" id="ARBA00022692"/>
    </source>
</evidence>
<evidence type="ECO:0000313" key="9">
    <source>
        <dbReference type="EMBL" id="GAX80675.1"/>
    </source>
</evidence>
<reference evidence="9 10" key="1">
    <citation type="submission" date="2017-08" db="EMBL/GenBank/DDBJ databases">
        <title>Acidophilic green algal genome provides insights into adaptation to an acidic environment.</title>
        <authorList>
            <person name="Hirooka S."/>
            <person name="Hirose Y."/>
            <person name="Kanesaki Y."/>
            <person name="Higuchi S."/>
            <person name="Fujiwara T."/>
            <person name="Onuma R."/>
            <person name="Era A."/>
            <person name="Ohbayashi R."/>
            <person name="Uzuka A."/>
            <person name="Nozaki H."/>
            <person name="Yoshikawa H."/>
            <person name="Miyagishima S.Y."/>
        </authorList>
    </citation>
    <scope>NUCLEOTIDE SEQUENCE [LARGE SCALE GENOMIC DNA]</scope>
    <source>
        <strain evidence="9 10">NIES-2499</strain>
    </source>
</reference>
<comment type="subcellular location">
    <subcellularLocation>
        <location evidence="1">Membrane</location>
    </subcellularLocation>
</comment>
<evidence type="ECO:0000256" key="3">
    <source>
        <dbReference type="ARBA" id="ARBA00022741"/>
    </source>
</evidence>
<evidence type="ECO:0000256" key="5">
    <source>
        <dbReference type="ARBA" id="ARBA00023136"/>
    </source>
</evidence>